<feature type="region of interest" description="Disordered" evidence="2">
    <location>
        <begin position="178"/>
        <end position="225"/>
    </location>
</feature>
<sequence>MEGSGSGSGSGPGPGSGSGSVSIEMGYDDIYGPYDPIFAIDDFDRDVHQNRLLTSMIVNPDPSNEYYAALLSNQERLKDEKARLEKINKDKARFDSQRNLYAAWMEKKWQHFQVCDKPFKFPQPKVDKDVLEHFEKLKLEAKGAEPQVKSEAVLRFEANVDVPPLEFNQKAASPRWNPATFRKEMARRRRRHDHELAAREGKLLASETDSSVQGDADMTDDSMNV</sequence>
<feature type="compositionally biased region" description="Basic and acidic residues" evidence="2">
    <location>
        <begin position="193"/>
        <end position="202"/>
    </location>
</feature>
<dbReference type="WBParaSite" id="Pan_g15955.t1">
    <property type="protein sequence ID" value="Pan_g15955.t1"/>
    <property type="gene ID" value="Pan_g15955"/>
</dbReference>
<keyword evidence="1" id="KW-0175">Coiled coil</keyword>
<feature type="region of interest" description="Disordered" evidence="2">
    <location>
        <begin position="1"/>
        <end position="24"/>
    </location>
</feature>
<evidence type="ECO:0000313" key="4">
    <source>
        <dbReference type="WBParaSite" id="Pan_g15955.t1"/>
    </source>
</evidence>
<evidence type="ECO:0000313" key="3">
    <source>
        <dbReference type="Proteomes" id="UP000492821"/>
    </source>
</evidence>
<organism evidence="3 4">
    <name type="scientific">Panagrellus redivivus</name>
    <name type="common">Microworm</name>
    <dbReference type="NCBI Taxonomy" id="6233"/>
    <lineage>
        <taxon>Eukaryota</taxon>
        <taxon>Metazoa</taxon>
        <taxon>Ecdysozoa</taxon>
        <taxon>Nematoda</taxon>
        <taxon>Chromadorea</taxon>
        <taxon>Rhabditida</taxon>
        <taxon>Tylenchina</taxon>
        <taxon>Panagrolaimomorpha</taxon>
        <taxon>Panagrolaimoidea</taxon>
        <taxon>Panagrolaimidae</taxon>
        <taxon>Panagrellus</taxon>
    </lineage>
</organism>
<dbReference type="Proteomes" id="UP000492821">
    <property type="component" value="Unassembled WGS sequence"/>
</dbReference>
<dbReference type="AlphaFoldDB" id="A0A7E4V309"/>
<keyword evidence="3" id="KW-1185">Reference proteome</keyword>
<feature type="coiled-coil region" evidence="1">
    <location>
        <begin position="67"/>
        <end position="97"/>
    </location>
</feature>
<name>A0A7E4V309_PANRE</name>
<feature type="compositionally biased region" description="Gly residues" evidence="2">
    <location>
        <begin position="1"/>
        <end position="18"/>
    </location>
</feature>
<evidence type="ECO:0000256" key="2">
    <source>
        <dbReference type="SAM" id="MobiDB-lite"/>
    </source>
</evidence>
<protein>
    <submittedName>
        <fullName evidence="4">Clathrin light chain</fullName>
    </submittedName>
</protein>
<evidence type="ECO:0000256" key="1">
    <source>
        <dbReference type="SAM" id="Coils"/>
    </source>
</evidence>
<reference evidence="3" key="1">
    <citation type="journal article" date="2013" name="Genetics">
        <title>The draft genome and transcriptome of Panagrellus redivivus are shaped by the harsh demands of a free-living lifestyle.</title>
        <authorList>
            <person name="Srinivasan J."/>
            <person name="Dillman A.R."/>
            <person name="Macchietto M.G."/>
            <person name="Heikkinen L."/>
            <person name="Lakso M."/>
            <person name="Fracchia K.M."/>
            <person name="Antoshechkin I."/>
            <person name="Mortazavi A."/>
            <person name="Wong G."/>
            <person name="Sternberg P.W."/>
        </authorList>
    </citation>
    <scope>NUCLEOTIDE SEQUENCE [LARGE SCALE GENOMIC DNA]</scope>
    <source>
        <strain evidence="3">MT8872</strain>
    </source>
</reference>
<accession>A0A7E4V309</accession>
<reference evidence="4" key="2">
    <citation type="submission" date="2020-10" db="UniProtKB">
        <authorList>
            <consortium name="WormBaseParasite"/>
        </authorList>
    </citation>
    <scope>IDENTIFICATION</scope>
</reference>
<proteinExistence type="predicted"/>